<evidence type="ECO:0000256" key="7">
    <source>
        <dbReference type="PROSITE-ProRule" id="PRU00277"/>
    </source>
</evidence>
<evidence type="ECO:0000256" key="6">
    <source>
        <dbReference type="ARBA" id="ARBA00023235"/>
    </source>
</evidence>
<dbReference type="PROSITE" id="PS50059">
    <property type="entry name" value="FKBP_PPIASE"/>
    <property type="match status" value="2"/>
</dbReference>
<comment type="catalytic activity">
    <reaction evidence="1 7">
        <text>[protein]-peptidylproline (omega=180) = [protein]-peptidylproline (omega=0)</text>
        <dbReference type="Rhea" id="RHEA:16237"/>
        <dbReference type="Rhea" id="RHEA-COMP:10747"/>
        <dbReference type="Rhea" id="RHEA-COMP:10748"/>
        <dbReference type="ChEBI" id="CHEBI:83833"/>
        <dbReference type="ChEBI" id="CHEBI:83834"/>
        <dbReference type="EC" id="5.2.1.8"/>
    </reaction>
</comment>
<feature type="domain" description="PPIase FKBP-type" evidence="9">
    <location>
        <begin position="38"/>
        <end position="127"/>
    </location>
</feature>
<dbReference type="Pfam" id="PF13181">
    <property type="entry name" value="TPR_8"/>
    <property type="match status" value="2"/>
</dbReference>
<dbReference type="InterPro" id="IPR046357">
    <property type="entry name" value="PPIase_dom_sf"/>
</dbReference>
<comment type="caution">
    <text evidence="10">The sequence shown here is derived from an EMBL/GenBank/DDBJ whole genome shotgun (WGS) entry which is preliminary data.</text>
</comment>
<reference evidence="10 11" key="1">
    <citation type="submission" date="2024-05" db="EMBL/GenBank/DDBJ databases">
        <authorList>
            <person name="Wallberg A."/>
        </authorList>
    </citation>
    <scope>NUCLEOTIDE SEQUENCE [LARGE SCALE GENOMIC DNA]</scope>
</reference>
<evidence type="ECO:0000256" key="4">
    <source>
        <dbReference type="ARBA" id="ARBA00022803"/>
    </source>
</evidence>
<organism evidence="10 11">
    <name type="scientific">Meganyctiphanes norvegica</name>
    <name type="common">Northern krill</name>
    <name type="synonym">Thysanopoda norvegica</name>
    <dbReference type="NCBI Taxonomy" id="48144"/>
    <lineage>
        <taxon>Eukaryota</taxon>
        <taxon>Metazoa</taxon>
        <taxon>Ecdysozoa</taxon>
        <taxon>Arthropoda</taxon>
        <taxon>Crustacea</taxon>
        <taxon>Multicrustacea</taxon>
        <taxon>Malacostraca</taxon>
        <taxon>Eumalacostraca</taxon>
        <taxon>Eucarida</taxon>
        <taxon>Euphausiacea</taxon>
        <taxon>Euphausiidae</taxon>
        <taxon>Meganyctiphanes</taxon>
    </lineage>
</organism>
<feature type="repeat" description="TPR" evidence="8">
    <location>
        <begin position="342"/>
        <end position="375"/>
    </location>
</feature>
<dbReference type="AlphaFoldDB" id="A0AAV2REW3"/>
<dbReference type="SUPFAM" id="SSF48452">
    <property type="entry name" value="TPR-like"/>
    <property type="match status" value="1"/>
</dbReference>
<dbReference type="InterPro" id="IPR019734">
    <property type="entry name" value="TPR_rpt"/>
</dbReference>
<keyword evidence="6 7" id="KW-0413">Isomerase</keyword>
<dbReference type="FunFam" id="3.10.50.40:FF:000006">
    <property type="entry name" value="Peptidyl-prolyl cis-trans isomerase"/>
    <property type="match status" value="1"/>
</dbReference>
<evidence type="ECO:0000256" key="8">
    <source>
        <dbReference type="PROSITE-ProRule" id="PRU00339"/>
    </source>
</evidence>
<evidence type="ECO:0000256" key="3">
    <source>
        <dbReference type="ARBA" id="ARBA00022737"/>
    </source>
</evidence>
<keyword evidence="3" id="KW-0677">Repeat</keyword>
<evidence type="ECO:0000313" key="10">
    <source>
        <dbReference type="EMBL" id="CAL4123311.1"/>
    </source>
</evidence>
<evidence type="ECO:0000256" key="1">
    <source>
        <dbReference type="ARBA" id="ARBA00000971"/>
    </source>
</evidence>
<name>A0AAV2REW3_MEGNR</name>
<evidence type="ECO:0000313" key="11">
    <source>
        <dbReference type="Proteomes" id="UP001497623"/>
    </source>
</evidence>
<dbReference type="Proteomes" id="UP001497623">
    <property type="component" value="Unassembled WGS sequence"/>
</dbReference>
<dbReference type="InterPro" id="IPR050754">
    <property type="entry name" value="FKBP4/5/8-like"/>
</dbReference>
<dbReference type="InterPro" id="IPR001179">
    <property type="entry name" value="PPIase_FKBP_dom"/>
</dbReference>
<keyword evidence="5 7" id="KW-0697">Rotamase</keyword>
<dbReference type="PROSITE" id="PS50005">
    <property type="entry name" value="TPR"/>
    <property type="match status" value="2"/>
</dbReference>
<evidence type="ECO:0000256" key="2">
    <source>
        <dbReference type="ARBA" id="ARBA00013194"/>
    </source>
</evidence>
<dbReference type="Gene3D" id="3.10.50.40">
    <property type="match status" value="2"/>
</dbReference>
<feature type="domain" description="PPIase FKBP-type" evidence="9">
    <location>
        <begin position="156"/>
        <end position="242"/>
    </location>
</feature>
<dbReference type="FunFam" id="1.25.40.10:FF:000008">
    <property type="entry name" value="Peptidylprolyl isomerase"/>
    <property type="match status" value="1"/>
</dbReference>
<keyword evidence="4 8" id="KW-0802">TPR repeat</keyword>
<dbReference type="GO" id="GO:0003755">
    <property type="term" value="F:peptidyl-prolyl cis-trans isomerase activity"/>
    <property type="evidence" value="ECO:0007669"/>
    <property type="project" value="UniProtKB-KW"/>
</dbReference>
<evidence type="ECO:0000259" key="9">
    <source>
        <dbReference type="PROSITE" id="PS50059"/>
    </source>
</evidence>
<proteinExistence type="predicted"/>
<keyword evidence="11" id="KW-1185">Reference proteome</keyword>
<evidence type="ECO:0000256" key="5">
    <source>
        <dbReference type="ARBA" id="ARBA00023110"/>
    </source>
</evidence>
<dbReference type="FunFam" id="3.10.50.40:FF:000013">
    <property type="entry name" value="Peptidylprolyl isomerase"/>
    <property type="match status" value="1"/>
</dbReference>
<protein>
    <recommendedName>
        <fullName evidence="2 7">peptidylprolyl isomerase</fullName>
        <ecNumber evidence="2 7">5.2.1.8</ecNumber>
    </recommendedName>
</protein>
<accession>A0AAV2REW3</accession>
<dbReference type="PANTHER" id="PTHR46512">
    <property type="entry name" value="PEPTIDYLPROLYL ISOMERASE"/>
    <property type="match status" value="1"/>
</dbReference>
<dbReference type="Pfam" id="PF00254">
    <property type="entry name" value="FKBP_C"/>
    <property type="match status" value="2"/>
</dbReference>
<dbReference type="PANTHER" id="PTHR46512:SF9">
    <property type="entry name" value="PEPTIDYLPROLYL ISOMERASE"/>
    <property type="match status" value="1"/>
</dbReference>
<dbReference type="Gene3D" id="1.25.40.10">
    <property type="entry name" value="Tetratricopeptide repeat domain"/>
    <property type="match status" value="1"/>
</dbReference>
<dbReference type="SMART" id="SM00028">
    <property type="entry name" value="TPR"/>
    <property type="match status" value="3"/>
</dbReference>
<dbReference type="SUPFAM" id="SSF54534">
    <property type="entry name" value="FKBP-like"/>
    <property type="match status" value="2"/>
</dbReference>
<gene>
    <name evidence="10" type="ORF">MNOR_LOCUS23977</name>
</gene>
<sequence length="463" mass="52149">MAPYVPGADAIDCTPDKDGGVMKEILKAGEDGEGPYQSSKVFVHYVGTLAEDGSLFDSSRDRGEKFEFTLGKGEVIKAWDMGVATMKKGELARLTCKHEYAYGERGSPPKIPPESTLVFEVELFEWRGEDLSAKKDGGILRRIITQGEGYQTPNEGAKVEVKIIGRVNGVEFDNREVAFPIGEGTENNIPEGLERALERFKTKEKSLIKLQPKYGFGSAGLPEKNVPPGAELEYEVELTHFTKSKEAWEMNQEEKIEHARIYKERGTHYFKKEKYRLAVKQYKKIIDLLQYDSGLDEEKKKESFQVLLAGHLNLAQCYLNLKDNIHAKENAQKALEMDEKNVKALFRNGQALVHLDEPVEAQENFQKCLSLDPNNKAAANQLKICQAKIKENKDQEKKIYGGMFDKFAQSDAKREMNEKNRYKDAMKDENIGDWGNADADSDNKIQGLDTKSLGIEGVEMVNS</sequence>
<feature type="repeat" description="TPR" evidence="8">
    <location>
        <begin position="259"/>
        <end position="292"/>
    </location>
</feature>
<dbReference type="InterPro" id="IPR011990">
    <property type="entry name" value="TPR-like_helical_dom_sf"/>
</dbReference>
<dbReference type="EC" id="5.2.1.8" evidence="2 7"/>
<dbReference type="EMBL" id="CAXKWB010021619">
    <property type="protein sequence ID" value="CAL4123311.1"/>
    <property type="molecule type" value="Genomic_DNA"/>
</dbReference>